<dbReference type="CDD" id="cd14014">
    <property type="entry name" value="STKc_PknB_like"/>
    <property type="match status" value="1"/>
</dbReference>
<dbReference type="PANTHER" id="PTHR43289">
    <property type="entry name" value="MITOGEN-ACTIVATED PROTEIN KINASE KINASE KINASE 20-RELATED"/>
    <property type="match status" value="1"/>
</dbReference>
<dbReference type="GO" id="GO:0005524">
    <property type="term" value="F:ATP binding"/>
    <property type="evidence" value="ECO:0007669"/>
    <property type="project" value="UniProtKB-KW"/>
</dbReference>
<organism evidence="13 14">
    <name type="scientific">Mycobacterium mantenii</name>
    <dbReference type="NCBI Taxonomy" id="560555"/>
    <lineage>
        <taxon>Bacteria</taxon>
        <taxon>Bacillati</taxon>
        <taxon>Actinomycetota</taxon>
        <taxon>Actinomycetes</taxon>
        <taxon>Mycobacteriales</taxon>
        <taxon>Mycobacteriaceae</taxon>
        <taxon>Mycobacterium</taxon>
        <taxon>Mycobacterium avium complex (MAC)</taxon>
    </lineage>
</organism>
<feature type="region of interest" description="Disordered" evidence="9">
    <location>
        <begin position="280"/>
        <end position="309"/>
    </location>
</feature>
<dbReference type="Pfam" id="PF00069">
    <property type="entry name" value="Pkinase"/>
    <property type="match status" value="1"/>
</dbReference>
<evidence type="ECO:0000256" key="9">
    <source>
        <dbReference type="SAM" id="MobiDB-lite"/>
    </source>
</evidence>
<keyword evidence="6" id="KW-0067">ATP-binding</keyword>
<reference evidence="12 15" key="2">
    <citation type="journal article" date="2019" name="Emerg. Microbes Infect.">
        <title>Comprehensive subspecies identification of 175 nontuberculous mycobacteria species based on 7547 genomic profiles.</title>
        <authorList>
            <person name="Matsumoto Y."/>
            <person name="Kinjo T."/>
            <person name="Motooka D."/>
            <person name="Nabeya D."/>
            <person name="Jung N."/>
            <person name="Uechi K."/>
            <person name="Horii T."/>
            <person name="Iida T."/>
            <person name="Fujita J."/>
            <person name="Nakamura S."/>
        </authorList>
    </citation>
    <scope>NUCLEOTIDE SEQUENCE [LARGE SCALE GENOMIC DNA]</scope>
    <source>
        <strain evidence="12 15">JCM 18113</strain>
    </source>
</reference>
<dbReference type="Proteomes" id="UP000192760">
    <property type="component" value="Unassembled WGS sequence"/>
</dbReference>
<dbReference type="Gene3D" id="3.30.200.20">
    <property type="entry name" value="Phosphorylase Kinase, domain 1"/>
    <property type="match status" value="1"/>
</dbReference>
<feature type="domain" description="Protein kinase" evidence="11">
    <location>
        <begin position="12"/>
        <end position="275"/>
    </location>
</feature>
<comment type="catalytic activity">
    <reaction evidence="7">
        <text>L-threonyl-[protein] + ATP = O-phospho-L-threonyl-[protein] + ADP + H(+)</text>
        <dbReference type="Rhea" id="RHEA:46608"/>
        <dbReference type="Rhea" id="RHEA-COMP:11060"/>
        <dbReference type="Rhea" id="RHEA-COMP:11605"/>
        <dbReference type="ChEBI" id="CHEBI:15378"/>
        <dbReference type="ChEBI" id="CHEBI:30013"/>
        <dbReference type="ChEBI" id="CHEBI:30616"/>
        <dbReference type="ChEBI" id="CHEBI:61977"/>
        <dbReference type="ChEBI" id="CHEBI:456216"/>
        <dbReference type="EC" id="2.7.11.1"/>
    </reaction>
</comment>
<sequence length="460" mass="49948">MPLGTGEMFAGFTVVRLLGSGGMGEVYLVNHPRLPRLEALKILPGEISADPEFRERFNREADLAASLSHPHVVAIHDQGEHDGQLWISMDYVDGADAAQLIRQHYRTGFPHDQAIEIVGAVAGALDYAHERGLLHRDVKPANILIGSGGSGDRRITLADFGIARRISDISGLTATNMVVGTVAYAAPEQLTGSEIDGRADQYALAATAYQLLCGETLFNHPNPAVVIGRHLSAAPPQLGAARPDLAHLDVVMSRALAKEPSARFASCRDFAAALRGDTRAARPTCPTPRAQSFTPTRKESSLGQVRENSARRRRVLRPISIGAVVLAVIALVSILLLTRRGPADSPRVTAQDDRVRATIQSYDSAVKTGDLTILRNITCGATHDGYMQYDEHSWQATYQRVLAAKQYPVIGSIDHIAVDGQHAKADVTTFMAYDPQVRSTRSLDLQYRDKQWKICQSPSG</sequence>
<evidence type="ECO:0000256" key="10">
    <source>
        <dbReference type="SAM" id="Phobius"/>
    </source>
</evidence>
<evidence type="ECO:0000256" key="1">
    <source>
        <dbReference type="ARBA" id="ARBA00012513"/>
    </source>
</evidence>
<proteinExistence type="predicted"/>
<evidence type="ECO:0000313" key="14">
    <source>
        <dbReference type="Proteomes" id="UP000192760"/>
    </source>
</evidence>
<evidence type="ECO:0000313" key="12">
    <source>
        <dbReference type="EMBL" id="BBY39376.1"/>
    </source>
</evidence>
<dbReference type="RefSeq" id="WP_083098407.1">
    <property type="nucleotide sequence ID" value="NZ_AP022590.1"/>
</dbReference>
<evidence type="ECO:0000256" key="2">
    <source>
        <dbReference type="ARBA" id="ARBA00022527"/>
    </source>
</evidence>
<dbReference type="PROSITE" id="PS00108">
    <property type="entry name" value="PROTEIN_KINASE_ST"/>
    <property type="match status" value="1"/>
</dbReference>
<dbReference type="PANTHER" id="PTHR43289:SF6">
    <property type="entry name" value="SERINE_THREONINE-PROTEIN KINASE NEKL-3"/>
    <property type="match status" value="1"/>
</dbReference>
<comment type="catalytic activity">
    <reaction evidence="8">
        <text>L-seryl-[protein] + ATP = O-phospho-L-seryl-[protein] + ADP + H(+)</text>
        <dbReference type="Rhea" id="RHEA:17989"/>
        <dbReference type="Rhea" id="RHEA-COMP:9863"/>
        <dbReference type="Rhea" id="RHEA-COMP:11604"/>
        <dbReference type="ChEBI" id="CHEBI:15378"/>
        <dbReference type="ChEBI" id="CHEBI:29999"/>
        <dbReference type="ChEBI" id="CHEBI:30616"/>
        <dbReference type="ChEBI" id="CHEBI:83421"/>
        <dbReference type="ChEBI" id="CHEBI:456216"/>
        <dbReference type="EC" id="2.7.11.1"/>
    </reaction>
</comment>
<keyword evidence="15" id="KW-1185">Reference proteome</keyword>
<gene>
    <name evidence="13" type="ORF">BST30_22735</name>
    <name evidence="12" type="ORF">MMAN_35100</name>
</gene>
<feature type="transmembrane region" description="Helical" evidence="10">
    <location>
        <begin position="315"/>
        <end position="337"/>
    </location>
</feature>
<evidence type="ECO:0000256" key="6">
    <source>
        <dbReference type="ARBA" id="ARBA00022840"/>
    </source>
</evidence>
<evidence type="ECO:0000256" key="8">
    <source>
        <dbReference type="ARBA" id="ARBA00048679"/>
    </source>
</evidence>
<dbReference type="EMBL" id="MVHW01000034">
    <property type="protein sequence ID" value="ORB00422.1"/>
    <property type="molecule type" value="Genomic_DNA"/>
</dbReference>
<dbReference type="SUPFAM" id="SSF54427">
    <property type="entry name" value="NTF2-like"/>
    <property type="match status" value="1"/>
</dbReference>
<keyword evidence="4" id="KW-0547">Nucleotide-binding</keyword>
<dbReference type="EC" id="2.7.11.1" evidence="1"/>
<dbReference type="EMBL" id="AP022590">
    <property type="protein sequence ID" value="BBY39376.1"/>
    <property type="molecule type" value="Genomic_DNA"/>
</dbReference>
<accession>A0A1X0FF30</accession>
<dbReference type="InterPro" id="IPR011009">
    <property type="entry name" value="Kinase-like_dom_sf"/>
</dbReference>
<dbReference type="SUPFAM" id="SSF56112">
    <property type="entry name" value="Protein kinase-like (PK-like)"/>
    <property type="match status" value="1"/>
</dbReference>
<keyword evidence="10" id="KW-1133">Transmembrane helix</keyword>
<dbReference type="Gene3D" id="1.10.510.10">
    <property type="entry name" value="Transferase(Phosphotransferase) domain 1"/>
    <property type="match status" value="1"/>
</dbReference>
<dbReference type="STRING" id="560555.BST30_22735"/>
<evidence type="ECO:0000256" key="5">
    <source>
        <dbReference type="ARBA" id="ARBA00022777"/>
    </source>
</evidence>
<evidence type="ECO:0000256" key="4">
    <source>
        <dbReference type="ARBA" id="ARBA00022741"/>
    </source>
</evidence>
<keyword evidence="2" id="KW-0723">Serine/threonine-protein kinase</keyword>
<keyword evidence="3" id="KW-0808">Transferase</keyword>
<reference evidence="13 14" key="1">
    <citation type="submission" date="2017-02" db="EMBL/GenBank/DDBJ databases">
        <title>The new phylogeny of genus Mycobacterium.</title>
        <authorList>
            <person name="Tortoli E."/>
            <person name="Trovato A."/>
            <person name="Cirillo D.M."/>
        </authorList>
    </citation>
    <scope>NUCLEOTIDE SEQUENCE [LARGE SCALE GENOMIC DNA]</scope>
    <source>
        <strain evidence="13 14">DSM 45255</strain>
    </source>
</reference>
<keyword evidence="5" id="KW-0418">Kinase</keyword>
<feature type="compositionally biased region" description="Polar residues" evidence="9">
    <location>
        <begin position="289"/>
        <end position="307"/>
    </location>
</feature>
<dbReference type="AlphaFoldDB" id="A0A1X0FF30"/>
<reference evidence="12" key="3">
    <citation type="submission" date="2020-02" db="EMBL/GenBank/DDBJ databases">
        <authorList>
            <person name="Matsumoto Y."/>
            <person name="Motooka D."/>
            <person name="Nakamura S."/>
        </authorList>
    </citation>
    <scope>NUCLEOTIDE SEQUENCE</scope>
    <source>
        <strain evidence="12">JCM 18113</strain>
    </source>
</reference>
<name>A0A1X0FF30_MYCNT</name>
<dbReference type="PROSITE" id="PS50011">
    <property type="entry name" value="PROTEIN_KINASE_DOM"/>
    <property type="match status" value="1"/>
</dbReference>
<dbReference type="SMART" id="SM00220">
    <property type="entry name" value="S_TKc"/>
    <property type="match status" value="1"/>
</dbReference>
<keyword evidence="10" id="KW-0472">Membrane</keyword>
<dbReference type="InterPro" id="IPR000719">
    <property type="entry name" value="Prot_kinase_dom"/>
</dbReference>
<dbReference type="GO" id="GO:0004674">
    <property type="term" value="F:protein serine/threonine kinase activity"/>
    <property type="evidence" value="ECO:0007669"/>
    <property type="project" value="UniProtKB-KW"/>
</dbReference>
<evidence type="ECO:0000259" key="11">
    <source>
        <dbReference type="PROSITE" id="PS50011"/>
    </source>
</evidence>
<dbReference type="GO" id="GO:0080090">
    <property type="term" value="P:regulation of primary metabolic process"/>
    <property type="evidence" value="ECO:0007669"/>
    <property type="project" value="UniProtKB-ARBA"/>
</dbReference>
<evidence type="ECO:0000256" key="3">
    <source>
        <dbReference type="ARBA" id="ARBA00022679"/>
    </source>
</evidence>
<evidence type="ECO:0000256" key="7">
    <source>
        <dbReference type="ARBA" id="ARBA00047899"/>
    </source>
</evidence>
<protein>
    <recommendedName>
        <fullName evidence="1">non-specific serine/threonine protein kinase</fullName>
        <ecNumber evidence="1">2.7.11.1</ecNumber>
    </recommendedName>
</protein>
<keyword evidence="10" id="KW-0812">Transmembrane</keyword>
<dbReference type="FunFam" id="3.30.200.20:FF:000035">
    <property type="entry name" value="Serine/threonine protein kinase Stk1"/>
    <property type="match status" value="1"/>
</dbReference>
<evidence type="ECO:0000313" key="13">
    <source>
        <dbReference type="EMBL" id="ORB00422.1"/>
    </source>
</evidence>
<dbReference type="InterPro" id="IPR008271">
    <property type="entry name" value="Ser/Thr_kinase_AS"/>
</dbReference>
<dbReference type="InterPro" id="IPR032710">
    <property type="entry name" value="NTF2-like_dom_sf"/>
</dbReference>
<evidence type="ECO:0000313" key="15">
    <source>
        <dbReference type="Proteomes" id="UP000465812"/>
    </source>
</evidence>
<dbReference type="Proteomes" id="UP000465812">
    <property type="component" value="Chromosome"/>
</dbReference>